<sequence>MNAALEKVNDKVFELKYGKAEVFWYENYNSSKGYKEYHLKEPELRLYLKREGFRNFEGDPVKITGNIARKVTSEDIFKHTLKYVESFEEAGLEAMFIKKGETLLLKNKAIVISLPECEVEPLQDTKTKSFKYYKNGIVVVEAEKDFQLIPYEKAKGFIWEDTIKKRNFEILGDEEIEKAVFARFIRNVTNNEDHFNSLCTAIGYLIHTYKDQRKPIAIIINDENLIDEGKPEGGTGKGLIVKAIAQIVEKASYNGKNADFSNNKFAFQNVEDTSAIILIDDAPRNFDFEALFSVLTDDLPIEKKHRAVKVIPYERSPKFVITTNYTIKGDSSSFKRRRFDIFLNNTYSSGHTPADDFGDEFFHSWDEKEWQSFDLFMMACLRSFLALGLTPYEDEGLRLKMLKNETSADFFELMEEDYNIKNILFTYISIREKLLSIYGEKYYFLEKNKKKIVEWVERYANHKGYTIQKSRNGDGSTFLFT</sequence>
<reference evidence="2 3" key="1">
    <citation type="submission" date="2019-06" db="EMBL/GenBank/DDBJ databases">
        <title>Complete genome sequence of Antarcticibacterium flavum KCTC 52984T from an Antarctic marine sediment.</title>
        <authorList>
            <person name="Lee Y.M."/>
            <person name="Shin S.C."/>
        </authorList>
    </citation>
    <scope>NUCLEOTIDE SEQUENCE [LARGE SCALE GENOMIC DNA]</scope>
    <source>
        <strain evidence="2 3">KCTC 52984</strain>
    </source>
</reference>
<dbReference type="AlphaFoldDB" id="A0A5B7X6N8"/>
<dbReference type="EMBL" id="CP040812">
    <property type="protein sequence ID" value="QCY70775.1"/>
    <property type="molecule type" value="Genomic_DNA"/>
</dbReference>
<dbReference type="KEGG" id="afla:FHG64_16020"/>
<protein>
    <recommendedName>
        <fullName evidence="1">NrS-1 polymerase-like helicase domain-containing protein</fullName>
    </recommendedName>
</protein>
<name>A0A5B7X6N8_9FLAO</name>
<accession>A0A5B7X6N8</accession>
<evidence type="ECO:0000313" key="2">
    <source>
        <dbReference type="EMBL" id="QCY70775.1"/>
    </source>
</evidence>
<proteinExistence type="predicted"/>
<dbReference type="SUPFAM" id="SSF52540">
    <property type="entry name" value="P-loop containing nucleoside triphosphate hydrolases"/>
    <property type="match status" value="1"/>
</dbReference>
<dbReference type="RefSeq" id="WP_139067334.1">
    <property type="nucleotide sequence ID" value="NZ_CP040812.1"/>
</dbReference>
<gene>
    <name evidence="2" type="ORF">FHG64_16020</name>
</gene>
<dbReference type="Gene3D" id="3.40.50.300">
    <property type="entry name" value="P-loop containing nucleotide triphosphate hydrolases"/>
    <property type="match status" value="1"/>
</dbReference>
<dbReference type="Pfam" id="PF19263">
    <property type="entry name" value="DUF5906"/>
    <property type="match status" value="1"/>
</dbReference>
<dbReference type="OrthoDB" id="840343at2"/>
<evidence type="ECO:0000313" key="3">
    <source>
        <dbReference type="Proteomes" id="UP000309016"/>
    </source>
</evidence>
<keyword evidence="3" id="KW-1185">Reference proteome</keyword>
<dbReference type="InterPro" id="IPR045455">
    <property type="entry name" value="NrS-1_pol-like_helicase"/>
</dbReference>
<organism evidence="2 3">
    <name type="scientific">Antarcticibacterium flavum</name>
    <dbReference type="NCBI Taxonomy" id="2058175"/>
    <lineage>
        <taxon>Bacteria</taxon>
        <taxon>Pseudomonadati</taxon>
        <taxon>Bacteroidota</taxon>
        <taxon>Flavobacteriia</taxon>
        <taxon>Flavobacteriales</taxon>
        <taxon>Flavobacteriaceae</taxon>
        <taxon>Antarcticibacterium</taxon>
    </lineage>
</organism>
<evidence type="ECO:0000259" key="1">
    <source>
        <dbReference type="Pfam" id="PF19263"/>
    </source>
</evidence>
<dbReference type="InterPro" id="IPR027417">
    <property type="entry name" value="P-loop_NTPase"/>
</dbReference>
<dbReference type="Proteomes" id="UP000309016">
    <property type="component" value="Chromosome"/>
</dbReference>
<feature type="domain" description="NrS-1 polymerase-like helicase" evidence="1">
    <location>
        <begin position="232"/>
        <end position="337"/>
    </location>
</feature>